<reference evidence="2" key="1">
    <citation type="submission" date="2020-02" db="EMBL/GenBank/DDBJ databases">
        <authorList>
            <person name="Meier V. D."/>
        </authorList>
    </citation>
    <scope>NUCLEOTIDE SEQUENCE</scope>
    <source>
        <strain evidence="2">AVDCRST_MAG24</strain>
    </source>
</reference>
<gene>
    <name evidence="2" type="ORF">AVDCRST_MAG24-1742</name>
</gene>
<feature type="compositionally biased region" description="Low complexity" evidence="1">
    <location>
        <begin position="84"/>
        <end position="98"/>
    </location>
</feature>
<dbReference type="EMBL" id="CADCUF010000252">
    <property type="protein sequence ID" value="CAA9350000.1"/>
    <property type="molecule type" value="Genomic_DNA"/>
</dbReference>
<feature type="non-terminal residue" evidence="2">
    <location>
        <position position="196"/>
    </location>
</feature>
<feature type="non-terminal residue" evidence="2">
    <location>
        <position position="1"/>
    </location>
</feature>
<feature type="compositionally biased region" description="Basic and acidic residues" evidence="1">
    <location>
        <begin position="22"/>
        <end position="36"/>
    </location>
</feature>
<evidence type="ECO:0000313" key="2">
    <source>
        <dbReference type="EMBL" id="CAA9350000.1"/>
    </source>
</evidence>
<feature type="region of interest" description="Disordered" evidence="1">
    <location>
        <begin position="1"/>
        <end position="196"/>
    </location>
</feature>
<dbReference type="AlphaFoldDB" id="A0A6J4M531"/>
<protein>
    <submittedName>
        <fullName evidence="2">Uncharacterized protein</fullName>
    </submittedName>
</protein>
<feature type="compositionally biased region" description="Basic residues" evidence="1">
    <location>
        <begin position="120"/>
        <end position="139"/>
    </location>
</feature>
<proteinExistence type="predicted"/>
<evidence type="ECO:0000256" key="1">
    <source>
        <dbReference type="SAM" id="MobiDB-lite"/>
    </source>
</evidence>
<organism evidence="2">
    <name type="scientific">uncultured Nocardioidaceae bacterium</name>
    <dbReference type="NCBI Taxonomy" id="253824"/>
    <lineage>
        <taxon>Bacteria</taxon>
        <taxon>Bacillati</taxon>
        <taxon>Actinomycetota</taxon>
        <taxon>Actinomycetes</taxon>
        <taxon>Propionibacteriales</taxon>
        <taxon>Nocardioidaceae</taxon>
        <taxon>environmental samples</taxon>
    </lineage>
</organism>
<feature type="compositionally biased region" description="Basic and acidic residues" evidence="1">
    <location>
        <begin position="47"/>
        <end position="58"/>
    </location>
</feature>
<accession>A0A6J4M531</accession>
<sequence>EQRLRAGGDRLARGSPHVARRAPRDEPRLLDGHVQEGQRTSPALGGDRPRAPLLRVDRLQGAAGRRGPHLPARHAPASRERMVAGEQGAPRGAAGRGPDASRRAGSRRAGQGRRQLDPARRRRDPRRARRPPGGARRRAAGPDRLGHVPALGSPGAAGVDHLGQARADAGPAGRAHRERGGCRPAGQPAETARRPV</sequence>
<name>A0A6J4M531_9ACTN</name>
<feature type="compositionally biased region" description="Basic and acidic residues" evidence="1">
    <location>
        <begin position="1"/>
        <end position="12"/>
    </location>
</feature>